<sequence length="26" mass="3153">MTKPLLSMFTYFTIIFALARRYKINL</sequence>
<accession>A0ABT5VI74</accession>
<dbReference type="EMBL" id="JAOTPO010000013">
    <property type="protein sequence ID" value="MDE5415161.1"/>
    <property type="molecule type" value="Genomic_DNA"/>
</dbReference>
<name>A0ABT5VI74_9BACI</name>
<organism evidence="1 2">
    <name type="scientific">Alkalihalobacterium chitinilyticum</name>
    <dbReference type="NCBI Taxonomy" id="2980103"/>
    <lineage>
        <taxon>Bacteria</taxon>
        <taxon>Bacillati</taxon>
        <taxon>Bacillota</taxon>
        <taxon>Bacilli</taxon>
        <taxon>Bacillales</taxon>
        <taxon>Bacillaceae</taxon>
        <taxon>Alkalihalobacterium</taxon>
    </lineage>
</organism>
<evidence type="ECO:0008006" key="3">
    <source>
        <dbReference type="Google" id="ProtNLM"/>
    </source>
</evidence>
<evidence type="ECO:0000313" key="2">
    <source>
        <dbReference type="Proteomes" id="UP001148125"/>
    </source>
</evidence>
<comment type="caution">
    <text evidence="1">The sequence shown here is derived from an EMBL/GenBank/DDBJ whole genome shotgun (WGS) entry which is preliminary data.</text>
</comment>
<proteinExistence type="predicted"/>
<reference evidence="1" key="1">
    <citation type="submission" date="2024-05" db="EMBL/GenBank/DDBJ databases">
        <title>Alkalihalobacillus sp. strain MEB203 novel alkaliphilic bacterium from Lonar Lake, India.</title>
        <authorList>
            <person name="Joshi A."/>
            <person name="Thite S."/>
            <person name="Mengade P."/>
        </authorList>
    </citation>
    <scope>NUCLEOTIDE SEQUENCE</scope>
    <source>
        <strain evidence="1">MEB 203</strain>
    </source>
</reference>
<gene>
    <name evidence="1" type="ORF">N7Z68_17515</name>
</gene>
<keyword evidence="2" id="KW-1185">Reference proteome</keyword>
<evidence type="ECO:0000313" key="1">
    <source>
        <dbReference type="EMBL" id="MDE5415161.1"/>
    </source>
</evidence>
<dbReference type="Proteomes" id="UP001148125">
    <property type="component" value="Unassembled WGS sequence"/>
</dbReference>
<protein>
    <recommendedName>
        <fullName evidence="3">Nodule Cysteine-Rich (NCR) secreted peptide</fullName>
    </recommendedName>
</protein>